<dbReference type="Proteomes" id="UP000659344">
    <property type="component" value="Unassembled WGS sequence"/>
</dbReference>
<dbReference type="InterPro" id="IPR007612">
    <property type="entry name" value="LOR"/>
</dbReference>
<protein>
    <submittedName>
        <fullName evidence="1">Uncharacterized protein</fullName>
    </submittedName>
</protein>
<evidence type="ECO:0000313" key="1">
    <source>
        <dbReference type="EMBL" id="GGH36932.1"/>
    </source>
</evidence>
<reference evidence="2" key="1">
    <citation type="journal article" date="2019" name="Int. J. Syst. Evol. Microbiol.">
        <title>The Global Catalogue of Microorganisms (GCM) 10K type strain sequencing project: providing services to taxonomists for standard genome sequencing and annotation.</title>
        <authorList>
            <consortium name="The Broad Institute Genomics Platform"/>
            <consortium name="The Broad Institute Genome Sequencing Center for Infectious Disease"/>
            <person name="Wu L."/>
            <person name="Ma J."/>
        </authorList>
    </citation>
    <scope>NUCLEOTIDE SEQUENCE [LARGE SCALE GENOMIC DNA]</scope>
    <source>
        <strain evidence="2">CGMCC 1.12769</strain>
    </source>
</reference>
<proteinExistence type="predicted"/>
<dbReference type="RefSeq" id="WP_188542037.1">
    <property type="nucleotide sequence ID" value="NZ_BMFT01000004.1"/>
</dbReference>
<accession>A0ABQ1YTW8</accession>
<gene>
    <name evidence="1" type="ORF">GCM10008013_44080</name>
</gene>
<name>A0ABQ1YTW8_9BACL</name>
<evidence type="ECO:0000313" key="2">
    <source>
        <dbReference type="Proteomes" id="UP000659344"/>
    </source>
</evidence>
<sequence length="192" mass="21835">MHDKFSYTQYLVRRKVLAVVGAKFHIYNANEELVMFSQLKAFKLKEDIRLYSDESMSQELLTISARNIIDFSATYDVKDALTGEHVGSLRRKGMKSILKDEWIILNAGEVEIGRIKEDSTLFAMLRRFLSNLIPQTYNVLMNGTTVSTFKQNFNPFVTKINVDFSSDPGQVLDRRLGLAASVLLCAIEGKQN</sequence>
<keyword evidence="2" id="KW-1185">Reference proteome</keyword>
<dbReference type="EMBL" id="BMFT01000004">
    <property type="protein sequence ID" value="GGH36932.1"/>
    <property type="molecule type" value="Genomic_DNA"/>
</dbReference>
<dbReference type="Pfam" id="PF04525">
    <property type="entry name" value="LOR"/>
    <property type="match status" value="1"/>
</dbReference>
<organism evidence="1 2">
    <name type="scientific">Paenibacillus segetis</name>
    <dbReference type="NCBI Taxonomy" id="1325360"/>
    <lineage>
        <taxon>Bacteria</taxon>
        <taxon>Bacillati</taxon>
        <taxon>Bacillota</taxon>
        <taxon>Bacilli</taxon>
        <taxon>Bacillales</taxon>
        <taxon>Paenibacillaceae</taxon>
        <taxon>Paenibacillus</taxon>
    </lineage>
</organism>
<comment type="caution">
    <text evidence="1">The sequence shown here is derived from an EMBL/GenBank/DDBJ whole genome shotgun (WGS) entry which is preliminary data.</text>
</comment>